<evidence type="ECO:0000256" key="3">
    <source>
        <dbReference type="ARBA" id="ARBA00023157"/>
    </source>
</evidence>
<dbReference type="NCBIfam" id="TIGR02232">
    <property type="entry name" value="myxo_disulf_rpt"/>
    <property type="match status" value="3"/>
</dbReference>
<dbReference type="InterPro" id="IPR011936">
    <property type="entry name" value="Myxo_disulph_rpt"/>
</dbReference>
<proteinExistence type="predicted"/>
<dbReference type="Pfam" id="PF13948">
    <property type="entry name" value="DUF4215"/>
    <property type="match status" value="1"/>
</dbReference>
<protein>
    <submittedName>
        <fullName evidence="5">DUF4215 domain-containing protein</fullName>
    </submittedName>
</protein>
<dbReference type="Proteomes" id="UP001221686">
    <property type="component" value="Unassembled WGS sequence"/>
</dbReference>
<feature type="compositionally biased region" description="Low complexity" evidence="4">
    <location>
        <begin position="1"/>
        <end position="15"/>
    </location>
</feature>
<reference evidence="5 6" key="1">
    <citation type="submission" date="2022-11" db="EMBL/GenBank/DDBJ databases">
        <title>Minimal conservation of predation-associated metabolite biosynthetic gene clusters underscores biosynthetic potential of Myxococcota including descriptions for ten novel species: Archangium lansinium sp. nov., Myxococcus landrumus sp. nov., Nannocystis bai.</title>
        <authorList>
            <person name="Ahearne A."/>
            <person name="Stevens C."/>
            <person name="Dowd S."/>
        </authorList>
    </citation>
    <scope>NUCLEOTIDE SEQUENCE [LARGE SCALE GENOMIC DNA]</scope>
    <source>
        <strain evidence="5 6">BB15-2</strain>
    </source>
</reference>
<organism evidence="5 6">
    <name type="scientific">Nannocystis bainbridge</name>
    <dbReference type="NCBI Taxonomy" id="2995303"/>
    <lineage>
        <taxon>Bacteria</taxon>
        <taxon>Pseudomonadati</taxon>
        <taxon>Myxococcota</taxon>
        <taxon>Polyangia</taxon>
        <taxon>Nannocystales</taxon>
        <taxon>Nannocystaceae</taxon>
        <taxon>Nannocystis</taxon>
    </lineage>
</organism>
<dbReference type="SUPFAM" id="SSF56436">
    <property type="entry name" value="C-type lectin-like"/>
    <property type="match status" value="1"/>
</dbReference>
<keyword evidence="2" id="KW-0677">Repeat</keyword>
<keyword evidence="3" id="KW-1015">Disulfide bond</keyword>
<gene>
    <name evidence="5" type="ORF">POL25_14535</name>
</gene>
<evidence type="ECO:0000256" key="1">
    <source>
        <dbReference type="ARBA" id="ARBA00022729"/>
    </source>
</evidence>
<sequence length="332" mass="35276">MTDTTGLPTSTSPTGASMASDDAPGCGNGVLEGEEECDDGNLEVRDACLPNCETARCGDGVVWTGMEECDDGNGIDDSCTNVCAMAGCGDGIVWVGQEECDDGNQSDHDMCTNKCQKIECGDGALQGEEECDDGNAIDTDDCSNACVASRFVFVTSIDFNGDLKQHTQQPYYVDVDDQLTGLDRADALCEAVAEHGDLSSERPWRAWLSDDTGSPSTRFDSSFAGYYRLLDGKPVTKGFAGLAISPLLNAINVDEDGSNPNVTGAAWTNTNPDGTVTDMTNHCENWTQGGELRVKSSPGLIDVTDETWTIYGKIVTCAGGLHLYCFQDVARP</sequence>
<evidence type="ECO:0000313" key="6">
    <source>
        <dbReference type="Proteomes" id="UP001221686"/>
    </source>
</evidence>
<name>A0ABT5DWY3_9BACT</name>
<dbReference type="InterPro" id="IPR016187">
    <property type="entry name" value="CTDL_fold"/>
</dbReference>
<evidence type="ECO:0000313" key="5">
    <source>
        <dbReference type="EMBL" id="MDC0718121.1"/>
    </source>
</evidence>
<keyword evidence="1" id="KW-0732">Signal</keyword>
<dbReference type="EMBL" id="JAQNDL010000001">
    <property type="protein sequence ID" value="MDC0718121.1"/>
    <property type="molecule type" value="Genomic_DNA"/>
</dbReference>
<dbReference type="InterPro" id="IPR016186">
    <property type="entry name" value="C-type_lectin-like/link_sf"/>
</dbReference>
<comment type="caution">
    <text evidence="5">The sequence shown here is derived from an EMBL/GenBank/DDBJ whole genome shotgun (WGS) entry which is preliminary data.</text>
</comment>
<evidence type="ECO:0000256" key="2">
    <source>
        <dbReference type="ARBA" id="ARBA00022737"/>
    </source>
</evidence>
<dbReference type="Gene3D" id="3.10.100.10">
    <property type="entry name" value="Mannose-Binding Protein A, subunit A"/>
    <property type="match status" value="1"/>
</dbReference>
<accession>A0ABT5DWY3</accession>
<feature type="region of interest" description="Disordered" evidence="4">
    <location>
        <begin position="1"/>
        <end position="25"/>
    </location>
</feature>
<dbReference type="RefSeq" id="WP_272086601.1">
    <property type="nucleotide sequence ID" value="NZ_JAQNDL010000001.1"/>
</dbReference>
<evidence type="ECO:0000256" key="4">
    <source>
        <dbReference type="SAM" id="MobiDB-lite"/>
    </source>
</evidence>
<keyword evidence="6" id="KW-1185">Reference proteome</keyword>